<proteinExistence type="predicted"/>
<keyword evidence="2" id="KW-1185">Reference proteome</keyword>
<dbReference type="EMBL" id="BGPR01087206">
    <property type="protein sequence ID" value="GBM06276.1"/>
    <property type="molecule type" value="Genomic_DNA"/>
</dbReference>
<feature type="non-terminal residue" evidence="1">
    <location>
        <position position="1"/>
    </location>
</feature>
<evidence type="ECO:0000313" key="1">
    <source>
        <dbReference type="EMBL" id="GBM06276.1"/>
    </source>
</evidence>
<evidence type="ECO:0000313" key="2">
    <source>
        <dbReference type="Proteomes" id="UP000499080"/>
    </source>
</evidence>
<gene>
    <name evidence="1" type="ORF">AVEN_82591_1</name>
</gene>
<dbReference type="Proteomes" id="UP000499080">
    <property type="component" value="Unassembled WGS sequence"/>
</dbReference>
<protein>
    <submittedName>
        <fullName evidence="1">Uncharacterized protein</fullName>
    </submittedName>
</protein>
<sequence length="124" mass="14052">FQLQFYWQENWKSGPTSSFQSEGTVQVWERSNLRPVHVLFEHKLCQVAGDIEEEYKDSSGTKLTCSYNNDASATIDTKATKRISTTSYSFVNSNNNMFPEQLVASAIDDSASSQEQRVLLQLTD</sequence>
<comment type="caution">
    <text evidence="1">The sequence shown here is derived from an EMBL/GenBank/DDBJ whole genome shotgun (WGS) entry which is preliminary data.</text>
</comment>
<dbReference type="AlphaFoldDB" id="A0A4Y2CQU2"/>
<organism evidence="1 2">
    <name type="scientific">Araneus ventricosus</name>
    <name type="common">Orbweaver spider</name>
    <name type="synonym">Epeira ventricosa</name>
    <dbReference type="NCBI Taxonomy" id="182803"/>
    <lineage>
        <taxon>Eukaryota</taxon>
        <taxon>Metazoa</taxon>
        <taxon>Ecdysozoa</taxon>
        <taxon>Arthropoda</taxon>
        <taxon>Chelicerata</taxon>
        <taxon>Arachnida</taxon>
        <taxon>Araneae</taxon>
        <taxon>Araneomorphae</taxon>
        <taxon>Entelegynae</taxon>
        <taxon>Araneoidea</taxon>
        <taxon>Araneidae</taxon>
        <taxon>Araneus</taxon>
    </lineage>
</organism>
<reference evidence="1 2" key="1">
    <citation type="journal article" date="2019" name="Sci. Rep.">
        <title>Orb-weaving spider Araneus ventricosus genome elucidates the spidroin gene catalogue.</title>
        <authorList>
            <person name="Kono N."/>
            <person name="Nakamura H."/>
            <person name="Ohtoshi R."/>
            <person name="Moran D.A.P."/>
            <person name="Shinohara A."/>
            <person name="Yoshida Y."/>
            <person name="Fujiwara M."/>
            <person name="Mori M."/>
            <person name="Tomita M."/>
            <person name="Arakawa K."/>
        </authorList>
    </citation>
    <scope>NUCLEOTIDE SEQUENCE [LARGE SCALE GENOMIC DNA]</scope>
</reference>
<accession>A0A4Y2CQU2</accession>
<name>A0A4Y2CQU2_ARAVE</name>